<evidence type="ECO:0000259" key="1">
    <source>
        <dbReference type="PROSITE" id="PS51725"/>
    </source>
</evidence>
<evidence type="ECO:0000313" key="2">
    <source>
        <dbReference type="EMBL" id="APV36605.1"/>
    </source>
</evidence>
<keyword evidence="2" id="KW-0560">Oxidoreductase</keyword>
<sequence length="104" mass="11617">MITVIAEIKTHAGAAHREAVLAALHSIRTEVLAEDGCHGYQPMIDHASEVSFQRHDAQSIVMLEHWESVAHLEAHLQTAHMQAYQARVKAHVIEVDIRILDHAC</sequence>
<dbReference type="Proteomes" id="UP000185674">
    <property type="component" value="Chromosome"/>
</dbReference>
<protein>
    <submittedName>
        <fullName evidence="2">Antibiotic biosynthesis monooxygenase</fullName>
    </submittedName>
</protein>
<dbReference type="EMBL" id="CP016896">
    <property type="protein sequence ID" value="APV36605.1"/>
    <property type="molecule type" value="Genomic_DNA"/>
</dbReference>
<dbReference type="AlphaFoldDB" id="A0A1P8EK67"/>
<dbReference type="SUPFAM" id="SSF54909">
    <property type="entry name" value="Dimeric alpha+beta barrel"/>
    <property type="match status" value="1"/>
</dbReference>
<dbReference type="Pfam" id="PF03992">
    <property type="entry name" value="ABM"/>
    <property type="match status" value="1"/>
</dbReference>
<dbReference type="GO" id="GO:0004497">
    <property type="term" value="F:monooxygenase activity"/>
    <property type="evidence" value="ECO:0007669"/>
    <property type="project" value="UniProtKB-KW"/>
</dbReference>
<dbReference type="PANTHER" id="PTHR33336">
    <property type="entry name" value="QUINOL MONOOXYGENASE YGIN-RELATED"/>
    <property type="match status" value="1"/>
</dbReference>
<evidence type="ECO:0000313" key="3">
    <source>
        <dbReference type="Proteomes" id="UP000185674"/>
    </source>
</evidence>
<dbReference type="PANTHER" id="PTHR33336:SF3">
    <property type="entry name" value="ABM DOMAIN-CONTAINING PROTEIN"/>
    <property type="match status" value="1"/>
</dbReference>
<dbReference type="eggNOG" id="COG1359">
    <property type="taxonomic scope" value="Bacteria"/>
</dbReference>
<feature type="domain" description="ABM" evidence="1">
    <location>
        <begin position="2"/>
        <end position="100"/>
    </location>
</feature>
<dbReference type="Gene3D" id="3.30.70.100">
    <property type="match status" value="1"/>
</dbReference>
<dbReference type="InterPro" id="IPR050744">
    <property type="entry name" value="AI-2_Isomerase_LsrG"/>
</dbReference>
<dbReference type="KEGG" id="asol:BEN76_11490"/>
<gene>
    <name evidence="2" type="ORF">BEN76_11490</name>
</gene>
<accession>A0A1P8EK67</accession>
<dbReference type="RefSeq" id="WP_076033104.1">
    <property type="nucleotide sequence ID" value="NZ_BKJU01000020.1"/>
</dbReference>
<proteinExistence type="predicted"/>
<dbReference type="STRING" id="487316.BEN76_11490"/>
<dbReference type="InterPro" id="IPR011008">
    <property type="entry name" value="Dimeric_a/b-barrel"/>
</dbReference>
<dbReference type="InterPro" id="IPR007138">
    <property type="entry name" value="ABM_dom"/>
</dbReference>
<keyword evidence="2" id="KW-0503">Monooxygenase</keyword>
<name>A0A1P8EK67_9GAMM</name>
<dbReference type="GO" id="GO:0005829">
    <property type="term" value="C:cytosol"/>
    <property type="evidence" value="ECO:0007669"/>
    <property type="project" value="TreeGrafter"/>
</dbReference>
<reference evidence="2 3" key="1">
    <citation type="submission" date="2016-08" db="EMBL/GenBank/DDBJ databases">
        <title>Complete genome sequence of Acinetobacter baylyi strain GFJ2.</title>
        <authorList>
            <person name="Tabata M."/>
            <person name="Kuboki S."/>
            <person name="Gibu N."/>
            <person name="Kinouchi Y."/>
            <person name="Vangnai A."/>
            <person name="Kasai D."/>
            <person name="Fukuda M."/>
        </authorList>
    </citation>
    <scope>NUCLEOTIDE SEQUENCE [LARGE SCALE GENOMIC DNA]</scope>
    <source>
        <strain evidence="2 3">GFJ2</strain>
    </source>
</reference>
<organism evidence="2 3">
    <name type="scientific">Acinetobacter soli</name>
    <dbReference type="NCBI Taxonomy" id="487316"/>
    <lineage>
        <taxon>Bacteria</taxon>
        <taxon>Pseudomonadati</taxon>
        <taxon>Pseudomonadota</taxon>
        <taxon>Gammaproteobacteria</taxon>
        <taxon>Moraxellales</taxon>
        <taxon>Moraxellaceae</taxon>
        <taxon>Acinetobacter</taxon>
    </lineage>
</organism>
<dbReference type="PROSITE" id="PS51725">
    <property type="entry name" value="ABM"/>
    <property type="match status" value="1"/>
</dbReference>